<organism evidence="1 2">
    <name type="scientific">Albula glossodonta</name>
    <name type="common">roundjaw bonefish</name>
    <dbReference type="NCBI Taxonomy" id="121402"/>
    <lineage>
        <taxon>Eukaryota</taxon>
        <taxon>Metazoa</taxon>
        <taxon>Chordata</taxon>
        <taxon>Craniata</taxon>
        <taxon>Vertebrata</taxon>
        <taxon>Euteleostomi</taxon>
        <taxon>Actinopterygii</taxon>
        <taxon>Neopterygii</taxon>
        <taxon>Teleostei</taxon>
        <taxon>Albuliformes</taxon>
        <taxon>Albulidae</taxon>
        <taxon>Albula</taxon>
    </lineage>
</organism>
<dbReference type="PANTHER" id="PTHR22878:SF71">
    <property type="entry name" value="DYNEIN, AXONEMAL, HEAVY CHAIN 3"/>
    <property type="match status" value="1"/>
</dbReference>
<dbReference type="GO" id="GO:0051959">
    <property type="term" value="F:dynein light intermediate chain binding"/>
    <property type="evidence" value="ECO:0007669"/>
    <property type="project" value="InterPro"/>
</dbReference>
<dbReference type="GO" id="GO:0007018">
    <property type="term" value="P:microtubule-based movement"/>
    <property type="evidence" value="ECO:0007669"/>
    <property type="project" value="InterPro"/>
</dbReference>
<feature type="non-terminal residue" evidence="1">
    <location>
        <position position="209"/>
    </location>
</feature>
<dbReference type="PANTHER" id="PTHR22878">
    <property type="entry name" value="DYNEIN HEAVY CHAIN 6, AXONEMAL-LIKE-RELATED"/>
    <property type="match status" value="1"/>
</dbReference>
<dbReference type="AlphaFoldDB" id="A0A8T2PBL6"/>
<proteinExistence type="predicted"/>
<accession>A0A8T2PBL6</accession>
<dbReference type="EMBL" id="JAFBMS010000008">
    <property type="protein sequence ID" value="KAG9349925.1"/>
    <property type="molecule type" value="Genomic_DNA"/>
</dbReference>
<dbReference type="InterPro" id="IPR026983">
    <property type="entry name" value="DHC"/>
</dbReference>
<sequence length="209" mass="24266">DGNDYSEEYEELRFVQKQILIVKLKVEEPYIVFQPSLQQCWELIHRGFMEIIKSAESLPRVESSLFPDIKEHNLTLRTVNPDEDLVADLVNRAMELWKEIASLHITVPLSMFCLDAANLNQDLCNRTRKLKDTLIAFQVDENRELNKGICRRYDEIAETVSKTPENTEELVALNKFLKKSIEVTIHKLKVEIGEASNRLEFLMDFATLP</sequence>
<dbReference type="GO" id="GO:0030286">
    <property type="term" value="C:dynein complex"/>
    <property type="evidence" value="ECO:0007669"/>
    <property type="project" value="InterPro"/>
</dbReference>
<dbReference type="OrthoDB" id="8954705at2759"/>
<comment type="caution">
    <text evidence="1">The sequence shown here is derived from an EMBL/GenBank/DDBJ whole genome shotgun (WGS) entry which is preliminary data.</text>
</comment>
<evidence type="ECO:0000313" key="1">
    <source>
        <dbReference type="EMBL" id="KAG9349925.1"/>
    </source>
</evidence>
<protein>
    <submittedName>
        <fullName evidence="1">Uncharacterized protein</fullName>
    </submittedName>
</protein>
<keyword evidence="2" id="KW-1185">Reference proteome</keyword>
<reference evidence="1" key="1">
    <citation type="thesis" date="2021" institute="BYU ScholarsArchive" country="Provo, UT, USA">
        <title>Applications of and Algorithms for Genome Assembly and Genomic Analyses with an Emphasis on Marine Teleosts.</title>
        <authorList>
            <person name="Pickett B.D."/>
        </authorList>
    </citation>
    <scope>NUCLEOTIDE SEQUENCE</scope>
    <source>
        <strain evidence="1">HI-2016</strain>
    </source>
</reference>
<feature type="non-terminal residue" evidence="1">
    <location>
        <position position="1"/>
    </location>
</feature>
<gene>
    <name evidence="1" type="ORF">JZ751_026278</name>
</gene>
<dbReference type="GO" id="GO:0045505">
    <property type="term" value="F:dynein intermediate chain binding"/>
    <property type="evidence" value="ECO:0007669"/>
    <property type="project" value="InterPro"/>
</dbReference>
<dbReference type="Proteomes" id="UP000824540">
    <property type="component" value="Unassembled WGS sequence"/>
</dbReference>
<name>A0A8T2PBL6_9TELE</name>
<evidence type="ECO:0000313" key="2">
    <source>
        <dbReference type="Proteomes" id="UP000824540"/>
    </source>
</evidence>